<protein>
    <submittedName>
        <fullName evidence="1">Uncharacterized protein</fullName>
    </submittedName>
</protein>
<evidence type="ECO:0000313" key="1">
    <source>
        <dbReference type="EMBL" id="KAJ9074893.1"/>
    </source>
</evidence>
<proteinExistence type="predicted"/>
<keyword evidence="2" id="KW-1185">Reference proteome</keyword>
<comment type="caution">
    <text evidence="1">The sequence shown here is derived from an EMBL/GenBank/DDBJ whole genome shotgun (WGS) entry which is preliminary data.</text>
</comment>
<dbReference type="EMBL" id="QTSX02002844">
    <property type="protein sequence ID" value="KAJ9074893.1"/>
    <property type="molecule type" value="Genomic_DNA"/>
</dbReference>
<name>A0ACC2TJS4_9FUNG</name>
<reference evidence="1" key="1">
    <citation type="submission" date="2022-04" db="EMBL/GenBank/DDBJ databases">
        <title>Genome of the entomopathogenic fungus Entomophthora muscae.</title>
        <authorList>
            <person name="Elya C."/>
            <person name="Lovett B.R."/>
            <person name="Lee E."/>
            <person name="Macias A.M."/>
            <person name="Hajek A.E."/>
            <person name="De Bivort B.L."/>
            <person name="Kasson M.T."/>
            <person name="De Fine Licht H.H."/>
            <person name="Stajich J.E."/>
        </authorList>
    </citation>
    <scope>NUCLEOTIDE SEQUENCE</scope>
    <source>
        <strain evidence="1">Berkeley</strain>
    </source>
</reference>
<dbReference type="Proteomes" id="UP001165960">
    <property type="component" value="Unassembled WGS sequence"/>
</dbReference>
<organism evidence="1 2">
    <name type="scientific">Entomophthora muscae</name>
    <dbReference type="NCBI Taxonomy" id="34485"/>
    <lineage>
        <taxon>Eukaryota</taxon>
        <taxon>Fungi</taxon>
        <taxon>Fungi incertae sedis</taxon>
        <taxon>Zoopagomycota</taxon>
        <taxon>Entomophthoromycotina</taxon>
        <taxon>Entomophthoromycetes</taxon>
        <taxon>Entomophthorales</taxon>
        <taxon>Entomophthoraceae</taxon>
        <taxon>Entomophthora</taxon>
    </lineage>
</organism>
<gene>
    <name evidence="1" type="ORF">DSO57_1001880</name>
</gene>
<sequence length="480" mass="52024">MLILCGLGWLADNMWLQCVAVILPRVQQHFQVPNSMIGLLSSSIFLGMMVGSLFWGFFSDTNGRQSAFNWTLAVAAFFGILSSMAPDFSSLCICLLLLGFGVGGNMPVDGALFLEFIPRESQHLLTFLSVFFSFGAVLSSLLAWLILPQNSCPDIISPSQLLEVVVCNVEIENNGWRYLLLSLGLLNLLMVVARVVIFQLPESPKFLMSQNRPEDVVVVLRRIVRINGSQLSVSLGDIQVPSPSDYGSSSPEFIPEDLSIDTSADSPKPLSWNECLRRVVPLFRPHYLKTTVLVWMVWTFTSLAYTMFNVFLPKYLEMKNGSDSTKAPTSSSEVYGSYLIYSLCGIPGSMIGSYLVETVLGRKGSMAMSSVGSALALLGFAKANSSATITFSSGIFSFLITILYAILYAYTPEVFDAKVRGTACGIASALGRIAGMVAPLVTGGLLSVSLSLPNYLSAAMFLLVGACSILLPIETKGRAN</sequence>
<accession>A0ACC2TJS4</accession>
<evidence type="ECO:0000313" key="2">
    <source>
        <dbReference type="Proteomes" id="UP001165960"/>
    </source>
</evidence>